<dbReference type="NCBIfam" id="TIGR00322">
    <property type="entry name" value="diphth2_R"/>
    <property type="match status" value="1"/>
</dbReference>
<dbReference type="Gene3D" id="3.40.50.11860">
    <property type="entry name" value="Diphthamide synthesis DPH1/DPH2 domain 3"/>
    <property type="match status" value="1"/>
</dbReference>
<dbReference type="AlphaFoldDB" id="A0A5J5DLM9"/>
<dbReference type="PANTHER" id="PTHR10762:SF1">
    <property type="entry name" value="2-(3-AMINO-3-CARBOXYPROPYL)HISTIDINE SYNTHASE SUBUNIT 1"/>
    <property type="match status" value="1"/>
</dbReference>
<dbReference type="Proteomes" id="UP000327493">
    <property type="component" value="Chromosome 3"/>
</dbReference>
<evidence type="ECO:0000256" key="2">
    <source>
        <dbReference type="ARBA" id="ARBA00005156"/>
    </source>
</evidence>
<accession>A0A5J5DLM9</accession>
<dbReference type="InterPro" id="IPR042263">
    <property type="entry name" value="DPH1/DPH2_1"/>
</dbReference>
<evidence type="ECO:0000256" key="9">
    <source>
        <dbReference type="ARBA" id="ARBA00023004"/>
    </source>
</evidence>
<dbReference type="InterPro" id="IPR042265">
    <property type="entry name" value="DPH1/DPH2_3"/>
</dbReference>
<sequence length="388" mass="42762">MVTNSWMYIMVCVCVAVLIVVRVRFRFTEADTIVMGDVTYGACCVDDFTARALGADFMVHYGHSCLIPIDSTAGIKMLYVFVDIQMDNAHFLDTVKFNFPPGHSLALVSTIQFVAALQAVSAALKPEYDVLVPQCRPLSPGEILGCTSPRLDCHVNAIIYLGDGRFHLESIMIANPDIPAYRYDPYSKVFSREYYDHEAMRALRFQAIDKARSAQRWGLIMGTLGRQGSPKVMEHLESRLRSLGKSFTRVLLSEIFPGKLDLMQDVDAWIQIACPRLSIDWGTAFSKPLLSPYEAAVALQEVGWKECGPRAGRPSVSRTGAPPVTVKGNNTSCPAQCLPVLLPLLTAGGRSDQKKTVGICPGGIEQAEVKCDFRRPHVTGAVLGKEWQ</sequence>
<comment type="catalytic activity">
    <reaction evidence="14">
        <text>L-histidyl-[translation elongation factor 2] + S-adenosyl-L-methionine = 2-[(3S)-amino-3-carboxypropyl]-L-histidyl-[translation elongation factor 2] + S-methyl-5'-thioadenosine + H(+)</text>
        <dbReference type="Rhea" id="RHEA:36783"/>
        <dbReference type="Rhea" id="RHEA-COMP:9748"/>
        <dbReference type="Rhea" id="RHEA-COMP:9749"/>
        <dbReference type="ChEBI" id="CHEBI:15378"/>
        <dbReference type="ChEBI" id="CHEBI:17509"/>
        <dbReference type="ChEBI" id="CHEBI:29979"/>
        <dbReference type="ChEBI" id="CHEBI:59789"/>
        <dbReference type="ChEBI" id="CHEBI:73995"/>
        <dbReference type="EC" id="2.5.1.108"/>
    </reaction>
</comment>
<dbReference type="Gene3D" id="3.40.50.11840">
    <property type="entry name" value="Diphthamide synthesis DPH1/DPH2 domain 1"/>
    <property type="match status" value="1"/>
</dbReference>
<dbReference type="EMBL" id="VOFY01000003">
    <property type="protein sequence ID" value="KAA8594089.1"/>
    <property type="molecule type" value="Genomic_DNA"/>
</dbReference>
<evidence type="ECO:0000256" key="4">
    <source>
        <dbReference type="ARBA" id="ARBA00012221"/>
    </source>
</evidence>
<dbReference type="InterPro" id="IPR016435">
    <property type="entry name" value="DPH1/DPH2"/>
</dbReference>
<evidence type="ECO:0000256" key="13">
    <source>
        <dbReference type="ARBA" id="ARBA00032789"/>
    </source>
</evidence>
<dbReference type="GO" id="GO:0046872">
    <property type="term" value="F:metal ion binding"/>
    <property type="evidence" value="ECO:0007669"/>
    <property type="project" value="UniProtKB-KW"/>
</dbReference>
<comment type="pathway">
    <text evidence="2">Protein modification; peptidyl-diphthamide biosynthesis.</text>
</comment>
<keyword evidence="9" id="KW-0408">Iron</keyword>
<protein>
    <recommendedName>
        <fullName evidence="5">2-(3-amino-3-carboxypropyl)histidine synthase subunit 1</fullName>
        <ecNumber evidence="4">2.5.1.108</ecNumber>
    </recommendedName>
    <alternativeName>
        <fullName evidence="12">Diphthamide biosynthesis protein 1</fullName>
    </alternativeName>
    <alternativeName>
        <fullName evidence="13">Diphtheria toxin resistance protein 1</fullName>
    </alternativeName>
    <alternativeName>
        <fullName evidence="11">S-adenosyl-L-methionine:L-histidine 3-amino-3-carboxypropyltransferase 1</fullName>
    </alternativeName>
</protein>
<dbReference type="EC" id="2.5.1.108" evidence="4"/>
<evidence type="ECO:0000256" key="14">
    <source>
        <dbReference type="ARBA" id="ARBA00048403"/>
    </source>
</evidence>
<organism evidence="16 17">
    <name type="scientific">Etheostoma spectabile</name>
    <name type="common">orangethroat darter</name>
    <dbReference type="NCBI Taxonomy" id="54343"/>
    <lineage>
        <taxon>Eukaryota</taxon>
        <taxon>Metazoa</taxon>
        <taxon>Chordata</taxon>
        <taxon>Craniata</taxon>
        <taxon>Vertebrata</taxon>
        <taxon>Euteleostomi</taxon>
        <taxon>Actinopterygii</taxon>
        <taxon>Neopterygii</taxon>
        <taxon>Teleostei</taxon>
        <taxon>Neoteleostei</taxon>
        <taxon>Acanthomorphata</taxon>
        <taxon>Eupercaria</taxon>
        <taxon>Perciformes</taxon>
        <taxon>Percoidei</taxon>
        <taxon>Percidae</taxon>
        <taxon>Etheostomatinae</taxon>
        <taxon>Etheostoma</taxon>
    </lineage>
</organism>
<dbReference type="UniPathway" id="UPA00559"/>
<gene>
    <name evidence="16" type="ORF">FQN60_004923</name>
</gene>
<keyword evidence="15" id="KW-1133">Transmembrane helix</keyword>
<comment type="similarity">
    <text evidence="3">Belongs to the DPH1/DPH2 family. DPH1 subfamily.</text>
</comment>
<keyword evidence="15" id="KW-0812">Transmembrane</keyword>
<dbReference type="GO" id="GO:0051536">
    <property type="term" value="F:iron-sulfur cluster binding"/>
    <property type="evidence" value="ECO:0007669"/>
    <property type="project" value="UniProtKB-KW"/>
</dbReference>
<proteinExistence type="inferred from homology"/>
<name>A0A5J5DLM9_9PERO</name>
<dbReference type="PANTHER" id="PTHR10762">
    <property type="entry name" value="DIPHTHAMIDE BIOSYNTHESIS PROTEIN"/>
    <property type="match status" value="1"/>
</dbReference>
<evidence type="ECO:0000256" key="10">
    <source>
        <dbReference type="ARBA" id="ARBA00023014"/>
    </source>
</evidence>
<keyword evidence="8" id="KW-0479">Metal-binding</keyword>
<evidence type="ECO:0000256" key="7">
    <source>
        <dbReference type="ARBA" id="ARBA00022691"/>
    </source>
</evidence>
<dbReference type="FunFam" id="3.40.50.11860:FF:000002">
    <property type="entry name" value="2-(3-amino-3-carboxypropyl)histidine synthase subunit 1"/>
    <property type="match status" value="1"/>
</dbReference>
<dbReference type="FunFam" id="3.40.50.11840:FF:000020">
    <property type="entry name" value="2-(3-amino-3-carboxypropyl)histidine synthase subunit 1"/>
    <property type="match status" value="1"/>
</dbReference>
<evidence type="ECO:0000256" key="3">
    <source>
        <dbReference type="ARBA" id="ARBA00010173"/>
    </source>
</evidence>
<evidence type="ECO:0000256" key="11">
    <source>
        <dbReference type="ARBA" id="ARBA00031690"/>
    </source>
</evidence>
<comment type="caution">
    <text evidence="16">The sequence shown here is derived from an EMBL/GenBank/DDBJ whole genome shotgun (WGS) entry which is preliminary data.</text>
</comment>
<dbReference type="SFLD" id="SFLDS00032">
    <property type="entry name" value="Radical_SAM_3-amino-3-carboxyp"/>
    <property type="match status" value="1"/>
</dbReference>
<keyword evidence="17" id="KW-1185">Reference proteome</keyword>
<evidence type="ECO:0000256" key="5">
    <source>
        <dbReference type="ARBA" id="ARBA00021915"/>
    </source>
</evidence>
<dbReference type="GO" id="GO:0017183">
    <property type="term" value="P:protein histidyl modification to diphthamide"/>
    <property type="evidence" value="ECO:0007669"/>
    <property type="project" value="UniProtKB-UniPathway"/>
</dbReference>
<keyword evidence="6" id="KW-0808">Transferase</keyword>
<evidence type="ECO:0000313" key="17">
    <source>
        <dbReference type="Proteomes" id="UP000327493"/>
    </source>
</evidence>
<dbReference type="Gene3D" id="3.40.50.11850">
    <property type="entry name" value="Diphthamide synthesis DPH1/DPH2 domain 2"/>
    <property type="match status" value="1"/>
</dbReference>
<evidence type="ECO:0000256" key="1">
    <source>
        <dbReference type="ARBA" id="ARBA00001966"/>
    </source>
</evidence>
<keyword evidence="10" id="KW-0411">Iron-sulfur</keyword>
<reference evidence="16 17" key="1">
    <citation type="submission" date="2019-08" db="EMBL/GenBank/DDBJ databases">
        <title>A chromosome-level genome assembly, high-density linkage maps, and genome scans reveal the genomic architecture of hybrid incompatibilities underlying speciation via character displacement in darters (Percidae: Etheostominae).</title>
        <authorList>
            <person name="Moran R.L."/>
            <person name="Catchen J.M."/>
            <person name="Fuller R.C."/>
        </authorList>
    </citation>
    <scope>NUCLEOTIDE SEQUENCE [LARGE SCALE GENOMIC DNA]</scope>
    <source>
        <strain evidence="16">EspeVRDwgs_2016</strain>
        <tissue evidence="16">Muscle</tissue>
    </source>
</reference>
<dbReference type="FunFam" id="3.40.50.11850:FF:000001">
    <property type="entry name" value="2-(3-amino-3-carboxypropyl)histidine synthase subunit 1"/>
    <property type="match status" value="1"/>
</dbReference>
<evidence type="ECO:0000313" key="16">
    <source>
        <dbReference type="EMBL" id="KAA8594089.1"/>
    </source>
</evidence>
<keyword evidence="7" id="KW-0949">S-adenosyl-L-methionine</keyword>
<keyword evidence="15" id="KW-0472">Membrane</keyword>
<evidence type="ECO:0000256" key="6">
    <source>
        <dbReference type="ARBA" id="ARBA00022679"/>
    </source>
</evidence>
<comment type="cofactor">
    <cofactor evidence="1">
        <name>[4Fe-4S] cluster</name>
        <dbReference type="ChEBI" id="CHEBI:49883"/>
    </cofactor>
</comment>
<dbReference type="Pfam" id="PF01866">
    <property type="entry name" value="Diphthamide_syn"/>
    <property type="match status" value="1"/>
</dbReference>
<dbReference type="InterPro" id="IPR042264">
    <property type="entry name" value="DPH1/DPH2_2"/>
</dbReference>
<evidence type="ECO:0000256" key="12">
    <source>
        <dbReference type="ARBA" id="ARBA00032574"/>
    </source>
</evidence>
<evidence type="ECO:0000256" key="15">
    <source>
        <dbReference type="SAM" id="Phobius"/>
    </source>
</evidence>
<evidence type="ECO:0000256" key="8">
    <source>
        <dbReference type="ARBA" id="ARBA00022723"/>
    </source>
</evidence>
<feature type="transmembrane region" description="Helical" evidence="15">
    <location>
        <begin position="6"/>
        <end position="25"/>
    </location>
</feature>
<dbReference type="GO" id="GO:0090560">
    <property type="term" value="F:2-(3-amino-3-carboxypropyl)histidine synthase activity"/>
    <property type="evidence" value="ECO:0007669"/>
    <property type="project" value="UniProtKB-EC"/>
</dbReference>